<protein>
    <submittedName>
        <fullName evidence="1">Uncharacterized protein</fullName>
    </submittedName>
</protein>
<proteinExistence type="predicted"/>
<dbReference type="Proteomes" id="UP001055879">
    <property type="component" value="Linkage Group LG08"/>
</dbReference>
<name>A0ACB9AD48_ARCLA</name>
<evidence type="ECO:0000313" key="2">
    <source>
        <dbReference type="Proteomes" id="UP001055879"/>
    </source>
</evidence>
<gene>
    <name evidence="1" type="ORF">L6452_25669</name>
</gene>
<organism evidence="1 2">
    <name type="scientific">Arctium lappa</name>
    <name type="common">Greater burdock</name>
    <name type="synonym">Lappa major</name>
    <dbReference type="NCBI Taxonomy" id="4217"/>
    <lineage>
        <taxon>Eukaryota</taxon>
        <taxon>Viridiplantae</taxon>
        <taxon>Streptophyta</taxon>
        <taxon>Embryophyta</taxon>
        <taxon>Tracheophyta</taxon>
        <taxon>Spermatophyta</taxon>
        <taxon>Magnoliopsida</taxon>
        <taxon>eudicotyledons</taxon>
        <taxon>Gunneridae</taxon>
        <taxon>Pentapetalae</taxon>
        <taxon>asterids</taxon>
        <taxon>campanulids</taxon>
        <taxon>Asterales</taxon>
        <taxon>Asteraceae</taxon>
        <taxon>Carduoideae</taxon>
        <taxon>Cardueae</taxon>
        <taxon>Arctiinae</taxon>
        <taxon>Arctium</taxon>
    </lineage>
</organism>
<evidence type="ECO:0000313" key="1">
    <source>
        <dbReference type="EMBL" id="KAI3707283.1"/>
    </source>
</evidence>
<accession>A0ACB9AD48</accession>
<keyword evidence="2" id="KW-1185">Reference proteome</keyword>
<reference evidence="2" key="1">
    <citation type="journal article" date="2022" name="Mol. Ecol. Resour.">
        <title>The genomes of chicory, endive, great burdock and yacon provide insights into Asteraceae palaeo-polyploidization history and plant inulin production.</title>
        <authorList>
            <person name="Fan W."/>
            <person name="Wang S."/>
            <person name="Wang H."/>
            <person name="Wang A."/>
            <person name="Jiang F."/>
            <person name="Liu H."/>
            <person name="Zhao H."/>
            <person name="Xu D."/>
            <person name="Zhang Y."/>
        </authorList>
    </citation>
    <scope>NUCLEOTIDE SEQUENCE [LARGE SCALE GENOMIC DNA]</scope>
    <source>
        <strain evidence="2">cv. Niubang</strain>
    </source>
</reference>
<comment type="caution">
    <text evidence="1">The sequence shown here is derived from an EMBL/GenBank/DDBJ whole genome shotgun (WGS) entry which is preliminary data.</text>
</comment>
<dbReference type="EMBL" id="CM042054">
    <property type="protein sequence ID" value="KAI3707283.1"/>
    <property type="molecule type" value="Genomic_DNA"/>
</dbReference>
<sequence length="158" mass="18684">MKCRNTMTKLMKNLQLSTAMTMMRKNSKKVISKKEDYISYKKRINLSIIGNILQQKYMEIIDKNFNRIYATKWDVEELINEERDMIPDKPCFEHYKDSLESLFREYKAQDEVHSSSEEEVEHDEAMESDDETDKSDHQPIIVTPTKSDFSDNASLEDI</sequence>
<reference evidence="1 2" key="2">
    <citation type="journal article" date="2022" name="Mol. Ecol. Resour.">
        <title>The genomes of chicory, endive, great burdock and yacon provide insights into Asteraceae paleo-polyploidization history and plant inulin production.</title>
        <authorList>
            <person name="Fan W."/>
            <person name="Wang S."/>
            <person name="Wang H."/>
            <person name="Wang A."/>
            <person name="Jiang F."/>
            <person name="Liu H."/>
            <person name="Zhao H."/>
            <person name="Xu D."/>
            <person name="Zhang Y."/>
        </authorList>
    </citation>
    <scope>NUCLEOTIDE SEQUENCE [LARGE SCALE GENOMIC DNA]</scope>
    <source>
        <strain evidence="2">cv. Niubang</strain>
    </source>
</reference>